<organism evidence="2 3">
    <name type="scientific">Cupriavidus taiwanensis</name>
    <dbReference type="NCBI Taxonomy" id="164546"/>
    <lineage>
        <taxon>Bacteria</taxon>
        <taxon>Pseudomonadati</taxon>
        <taxon>Pseudomonadota</taxon>
        <taxon>Betaproteobacteria</taxon>
        <taxon>Burkholderiales</taxon>
        <taxon>Burkholderiaceae</taxon>
        <taxon>Cupriavidus</taxon>
    </lineage>
</organism>
<proteinExistence type="predicted"/>
<accession>A0A375IYR6</accession>
<evidence type="ECO:0000313" key="2">
    <source>
        <dbReference type="EMBL" id="SPR97619.1"/>
    </source>
</evidence>
<reference evidence="2 3" key="1">
    <citation type="submission" date="2018-01" db="EMBL/GenBank/DDBJ databases">
        <authorList>
            <person name="Gaut B.S."/>
            <person name="Morton B.R."/>
            <person name="Clegg M.T."/>
            <person name="Duvall M.R."/>
        </authorList>
    </citation>
    <scope>NUCLEOTIDE SEQUENCE [LARGE SCALE GENOMIC DNA]</scope>
    <source>
        <strain evidence="2">Cupriavidus taiwanensis cmp 52</strain>
    </source>
</reference>
<protein>
    <submittedName>
        <fullName evidence="2">Uncharacterized protein</fullName>
    </submittedName>
</protein>
<feature type="region of interest" description="Disordered" evidence="1">
    <location>
        <begin position="1"/>
        <end position="35"/>
    </location>
</feature>
<dbReference type="AlphaFoldDB" id="A0A375IYR6"/>
<feature type="compositionally biased region" description="Basic and acidic residues" evidence="1">
    <location>
        <begin position="1"/>
        <end position="10"/>
    </location>
</feature>
<evidence type="ECO:0000313" key="3">
    <source>
        <dbReference type="Proteomes" id="UP000256805"/>
    </source>
</evidence>
<sequence length="35" mass="4078">MSDQAWRERFGNAVPPDAPRQSLRRWAPPAADRDR</sequence>
<dbReference type="Proteomes" id="UP000256805">
    <property type="component" value="Unassembled WGS sequence"/>
</dbReference>
<name>A0A375IYR6_9BURK</name>
<feature type="compositionally biased region" description="Low complexity" evidence="1">
    <location>
        <begin position="24"/>
        <end position="35"/>
    </location>
</feature>
<gene>
    <name evidence="2" type="ORF">CBM2634_A180039</name>
</gene>
<evidence type="ECO:0000256" key="1">
    <source>
        <dbReference type="SAM" id="MobiDB-lite"/>
    </source>
</evidence>
<dbReference type="EMBL" id="OVTA01000010">
    <property type="protein sequence ID" value="SPR97619.1"/>
    <property type="molecule type" value="Genomic_DNA"/>
</dbReference>